<dbReference type="Pfam" id="PF22817">
    <property type="entry name" value="ApeP-like"/>
    <property type="match status" value="1"/>
</dbReference>
<dbReference type="Gene3D" id="3.10.129.10">
    <property type="entry name" value="Hotdog Thioesterase"/>
    <property type="match status" value="1"/>
</dbReference>
<protein>
    <submittedName>
        <fullName evidence="1">Phosphotransferase</fullName>
    </submittedName>
</protein>
<dbReference type="EMBL" id="CP064030">
    <property type="protein sequence ID" value="QRN53481.1"/>
    <property type="molecule type" value="Genomic_DNA"/>
</dbReference>
<dbReference type="RefSeq" id="WP_188795412.1">
    <property type="nucleotide sequence ID" value="NZ_BMIZ01000001.1"/>
</dbReference>
<sequence length="144" mass="15868">MSVQMHWSELIPHAGAMRLLDHVMDWDDRHIHVIAERHRPGHHPLQNGMHLHAVHLTEYGAQASAVHGALLASARGEACVRAGRLVSLRDVQLAIEYVDLAGGHLDVHAECLLADERGAQYLFKVEQRGLALASGRVAVIYTAQ</sequence>
<dbReference type="InterPro" id="IPR029069">
    <property type="entry name" value="HotDog_dom_sf"/>
</dbReference>
<organism evidence="1 2">
    <name type="scientific">Dyella caseinilytica</name>
    <dbReference type="NCBI Taxonomy" id="1849581"/>
    <lineage>
        <taxon>Bacteria</taxon>
        <taxon>Pseudomonadati</taxon>
        <taxon>Pseudomonadota</taxon>
        <taxon>Gammaproteobacteria</taxon>
        <taxon>Lysobacterales</taxon>
        <taxon>Rhodanobacteraceae</taxon>
        <taxon>Dyella</taxon>
    </lineage>
</organism>
<dbReference type="InterPro" id="IPR016776">
    <property type="entry name" value="ApeP-like_dehydratase"/>
</dbReference>
<gene>
    <name evidence="1" type="ORF">ISN74_19040</name>
</gene>
<dbReference type="SUPFAM" id="SSF54637">
    <property type="entry name" value="Thioesterase/thiol ester dehydrase-isomerase"/>
    <property type="match status" value="1"/>
</dbReference>
<keyword evidence="2" id="KW-1185">Reference proteome</keyword>
<dbReference type="Proteomes" id="UP000663181">
    <property type="component" value="Chromosome"/>
</dbReference>
<reference evidence="1 2" key="1">
    <citation type="submission" date="2020-10" db="EMBL/GenBank/DDBJ databases">
        <title>Phylogeny of dyella-like bacteria.</title>
        <authorList>
            <person name="Fu J."/>
        </authorList>
    </citation>
    <scope>NUCLEOTIDE SEQUENCE [LARGE SCALE GENOMIC DNA]</scope>
    <source>
        <strain evidence="1 2">DHOB09</strain>
    </source>
</reference>
<name>A0ABX7GSX1_9GAMM</name>
<evidence type="ECO:0000313" key="2">
    <source>
        <dbReference type="Proteomes" id="UP000663181"/>
    </source>
</evidence>
<evidence type="ECO:0000313" key="1">
    <source>
        <dbReference type="EMBL" id="QRN53481.1"/>
    </source>
</evidence>
<proteinExistence type="predicted"/>
<accession>A0ABX7GSX1</accession>